<evidence type="ECO:0000313" key="2">
    <source>
        <dbReference type="EMBL" id="KAF2755761.1"/>
    </source>
</evidence>
<evidence type="ECO:0000313" key="3">
    <source>
        <dbReference type="Proteomes" id="UP000799437"/>
    </source>
</evidence>
<evidence type="ECO:0000256" key="1">
    <source>
        <dbReference type="SAM" id="SignalP"/>
    </source>
</evidence>
<reference evidence="2" key="1">
    <citation type="journal article" date="2020" name="Stud. Mycol.">
        <title>101 Dothideomycetes genomes: a test case for predicting lifestyles and emergence of pathogens.</title>
        <authorList>
            <person name="Haridas S."/>
            <person name="Albert R."/>
            <person name="Binder M."/>
            <person name="Bloem J."/>
            <person name="Labutti K."/>
            <person name="Salamov A."/>
            <person name="Andreopoulos B."/>
            <person name="Baker S."/>
            <person name="Barry K."/>
            <person name="Bills G."/>
            <person name="Bluhm B."/>
            <person name="Cannon C."/>
            <person name="Castanera R."/>
            <person name="Culley D."/>
            <person name="Daum C."/>
            <person name="Ezra D."/>
            <person name="Gonzalez J."/>
            <person name="Henrissat B."/>
            <person name="Kuo A."/>
            <person name="Liang C."/>
            <person name="Lipzen A."/>
            <person name="Lutzoni F."/>
            <person name="Magnuson J."/>
            <person name="Mondo S."/>
            <person name="Nolan M."/>
            <person name="Ohm R."/>
            <person name="Pangilinan J."/>
            <person name="Park H.-J."/>
            <person name="Ramirez L."/>
            <person name="Alfaro M."/>
            <person name="Sun H."/>
            <person name="Tritt A."/>
            <person name="Yoshinaga Y."/>
            <person name="Zwiers L.-H."/>
            <person name="Turgeon B."/>
            <person name="Goodwin S."/>
            <person name="Spatafora J."/>
            <person name="Crous P."/>
            <person name="Grigoriev I."/>
        </authorList>
    </citation>
    <scope>NUCLEOTIDE SEQUENCE</scope>
    <source>
        <strain evidence="2">CBS 121739</strain>
    </source>
</reference>
<accession>A0A6A6W3Z5</accession>
<protein>
    <submittedName>
        <fullName evidence="2">Phosphoglycerate mutase family protein</fullName>
    </submittedName>
</protein>
<gene>
    <name evidence="2" type="ORF">EJ05DRAFT_540418</name>
</gene>
<name>A0A6A6W3Z5_9PEZI</name>
<keyword evidence="1" id="KW-0732">Signal</keyword>
<dbReference type="AlphaFoldDB" id="A0A6A6W3Z5"/>
<feature type="signal peptide" evidence="1">
    <location>
        <begin position="1"/>
        <end position="18"/>
    </location>
</feature>
<dbReference type="RefSeq" id="XP_033598212.1">
    <property type="nucleotide sequence ID" value="XM_033749603.1"/>
</dbReference>
<dbReference type="OrthoDB" id="425925at2759"/>
<organism evidence="2 3">
    <name type="scientific">Pseudovirgaria hyperparasitica</name>
    <dbReference type="NCBI Taxonomy" id="470096"/>
    <lineage>
        <taxon>Eukaryota</taxon>
        <taxon>Fungi</taxon>
        <taxon>Dikarya</taxon>
        <taxon>Ascomycota</taxon>
        <taxon>Pezizomycotina</taxon>
        <taxon>Dothideomycetes</taxon>
        <taxon>Dothideomycetes incertae sedis</taxon>
        <taxon>Acrospermales</taxon>
        <taxon>Acrospermaceae</taxon>
        <taxon>Pseudovirgaria</taxon>
    </lineage>
</organism>
<dbReference type="Proteomes" id="UP000799437">
    <property type="component" value="Unassembled WGS sequence"/>
</dbReference>
<dbReference type="EMBL" id="ML996577">
    <property type="protein sequence ID" value="KAF2755761.1"/>
    <property type="molecule type" value="Genomic_DNA"/>
</dbReference>
<feature type="chain" id="PRO_5025560925" evidence="1">
    <location>
        <begin position="19"/>
        <end position="176"/>
    </location>
</feature>
<proteinExistence type="predicted"/>
<keyword evidence="3" id="KW-1185">Reference proteome</keyword>
<dbReference type="GeneID" id="54490657"/>
<sequence>MQIYTILAQLALVSVVAAAQPTVYLIRHGEKPSSGNGLSAAGMQRAQCLRSVFGKSSSYNIGNIMAQTYKADGSRKRPYDTVTPLAADLGLPVDTSCDRDNASCVENVVKGYKGSGNILICWEHDALSDIVDELGAKKDNVPSYPSDRFDIIWTDPYSYDAGVTSQTSEKCPGLDS</sequence>